<dbReference type="PANTHER" id="PTHR43381:SF5">
    <property type="entry name" value="TR-TYPE G DOMAIN-CONTAINING PROTEIN"/>
    <property type="match status" value="1"/>
</dbReference>
<evidence type="ECO:0000256" key="2">
    <source>
        <dbReference type="ARBA" id="ARBA00020675"/>
    </source>
</evidence>
<feature type="compositionally biased region" description="Basic and acidic residues" evidence="9">
    <location>
        <begin position="103"/>
        <end position="113"/>
    </location>
</feature>
<dbReference type="InterPro" id="IPR044145">
    <property type="entry name" value="IF2_II"/>
</dbReference>
<comment type="similarity">
    <text evidence="1 7 8">Belongs to the TRAFAC class translation factor GTPase superfamily. Classic translation factor GTPase family. IF-2 subfamily.</text>
</comment>
<comment type="caution">
    <text evidence="7">Lacks conserved residue(s) required for the propagation of feature annotation.</text>
</comment>
<evidence type="ECO:0000256" key="4">
    <source>
        <dbReference type="ARBA" id="ARBA00022741"/>
    </source>
</evidence>
<gene>
    <name evidence="7" type="primary">infB</name>
    <name evidence="11" type="ORF">SanaruYs_11000</name>
</gene>
<dbReference type="FunFam" id="2.40.30.10:FF:000008">
    <property type="entry name" value="Translation initiation factor IF-2"/>
    <property type="match status" value="1"/>
</dbReference>
<dbReference type="GO" id="GO:0003924">
    <property type="term" value="F:GTPase activity"/>
    <property type="evidence" value="ECO:0007669"/>
    <property type="project" value="UniProtKB-UniRule"/>
</dbReference>
<proteinExistence type="inferred from homology"/>
<protein>
    <recommendedName>
        <fullName evidence="2 7">Translation initiation factor IF-2</fullName>
    </recommendedName>
</protein>
<dbReference type="InterPro" id="IPR000795">
    <property type="entry name" value="T_Tr_GTP-bd_dom"/>
</dbReference>
<keyword evidence="3 7" id="KW-0396">Initiation factor</keyword>
<dbReference type="CDD" id="cd03692">
    <property type="entry name" value="mtIF2_IVc"/>
    <property type="match status" value="1"/>
</dbReference>
<keyword evidence="12" id="KW-1185">Reference proteome</keyword>
<feature type="binding site" evidence="7">
    <location>
        <begin position="482"/>
        <end position="486"/>
    </location>
    <ligand>
        <name>GTP</name>
        <dbReference type="ChEBI" id="CHEBI:37565"/>
    </ligand>
</feature>
<name>A0A401U7L0_9BACT</name>
<reference evidence="11 12" key="1">
    <citation type="submission" date="2018-11" db="EMBL/GenBank/DDBJ databases">
        <title>Chryseotalea sanarue gen. nov., sp., nov., a member of the family Cytophagaceae, isolated from a brackish lake in Hamamatsu Japan.</title>
        <authorList>
            <person name="Maejima Y."/>
            <person name="Iino T."/>
            <person name="Muraguchi Y."/>
            <person name="Fukuda K."/>
            <person name="Ohkuma M."/>
            <person name="Moriuchi R."/>
            <person name="Dohra H."/>
            <person name="Kimbara K."/>
            <person name="Shintani M."/>
        </authorList>
    </citation>
    <scope>NUCLEOTIDE SEQUENCE [LARGE SCALE GENOMIC DNA]</scope>
    <source>
        <strain evidence="11 12">Ys</strain>
    </source>
</reference>
<dbReference type="InterPro" id="IPR023115">
    <property type="entry name" value="TIF_IF2_dom3"/>
</dbReference>
<dbReference type="Proteomes" id="UP000288227">
    <property type="component" value="Unassembled WGS sequence"/>
</dbReference>
<keyword evidence="7" id="KW-0963">Cytoplasm</keyword>
<comment type="subcellular location">
    <subcellularLocation>
        <location evidence="7">Cytoplasm</location>
    </subcellularLocation>
</comment>
<dbReference type="Pfam" id="PF04760">
    <property type="entry name" value="IF2_N"/>
    <property type="match status" value="1"/>
</dbReference>
<feature type="compositionally biased region" description="Low complexity" evidence="9">
    <location>
        <begin position="268"/>
        <end position="284"/>
    </location>
</feature>
<dbReference type="PROSITE" id="PS51722">
    <property type="entry name" value="G_TR_2"/>
    <property type="match status" value="1"/>
</dbReference>
<dbReference type="OrthoDB" id="9811804at2"/>
<evidence type="ECO:0000256" key="8">
    <source>
        <dbReference type="RuleBase" id="RU000644"/>
    </source>
</evidence>
<dbReference type="Pfam" id="PF22042">
    <property type="entry name" value="EF-G_D2"/>
    <property type="match status" value="1"/>
</dbReference>
<evidence type="ECO:0000256" key="3">
    <source>
        <dbReference type="ARBA" id="ARBA00022540"/>
    </source>
</evidence>
<dbReference type="GO" id="GO:0003743">
    <property type="term" value="F:translation initiation factor activity"/>
    <property type="evidence" value="ECO:0007669"/>
    <property type="project" value="UniProtKB-UniRule"/>
</dbReference>
<feature type="binding site" evidence="7">
    <location>
        <begin position="536"/>
        <end position="539"/>
    </location>
    <ligand>
        <name>GTP</name>
        <dbReference type="ChEBI" id="CHEBI:37565"/>
    </ligand>
</feature>
<comment type="function">
    <text evidence="7 8">One of the essential components for the initiation of protein synthesis. Protects formylmethionyl-tRNA from spontaneous hydrolysis and promotes its binding to the 30S ribosomal subunits. Also involved in the hydrolysis of GTP during the formation of the 70S ribosomal complex.</text>
</comment>
<dbReference type="Gene3D" id="3.40.50.300">
    <property type="entry name" value="P-loop containing nucleotide triphosphate hydrolases"/>
    <property type="match status" value="1"/>
</dbReference>
<dbReference type="InterPro" id="IPR036925">
    <property type="entry name" value="TIF_IF2_dom3_sf"/>
</dbReference>
<dbReference type="PANTHER" id="PTHR43381">
    <property type="entry name" value="TRANSLATION INITIATION FACTOR IF-2-RELATED"/>
    <property type="match status" value="1"/>
</dbReference>
<dbReference type="GO" id="GO:0005737">
    <property type="term" value="C:cytoplasm"/>
    <property type="evidence" value="ECO:0007669"/>
    <property type="project" value="UniProtKB-SubCell"/>
</dbReference>
<feature type="binding site" evidence="7">
    <location>
        <begin position="435"/>
        <end position="442"/>
    </location>
    <ligand>
        <name>GTP</name>
        <dbReference type="ChEBI" id="CHEBI:37565"/>
    </ligand>
</feature>
<evidence type="ECO:0000313" key="12">
    <source>
        <dbReference type="Proteomes" id="UP000288227"/>
    </source>
</evidence>
<dbReference type="InterPro" id="IPR009000">
    <property type="entry name" value="Transl_B-barrel_sf"/>
</dbReference>
<dbReference type="PROSITE" id="PS01176">
    <property type="entry name" value="IF2"/>
    <property type="match status" value="1"/>
</dbReference>
<feature type="compositionally biased region" description="Basic and acidic residues" evidence="9">
    <location>
        <begin position="229"/>
        <end position="246"/>
    </location>
</feature>
<dbReference type="Pfam" id="PF11987">
    <property type="entry name" value="IF-2"/>
    <property type="match status" value="1"/>
</dbReference>
<accession>A0A401U7L0</accession>
<keyword evidence="5 7" id="KW-0648">Protein biosynthesis</keyword>
<dbReference type="InterPro" id="IPR053905">
    <property type="entry name" value="EF-G-like_DII"/>
</dbReference>
<feature type="domain" description="Tr-type G" evidence="10">
    <location>
        <begin position="426"/>
        <end position="596"/>
    </location>
</feature>
<comment type="caution">
    <text evidence="11">The sequence shown here is derived from an EMBL/GenBank/DDBJ whole genome shotgun (WGS) entry which is preliminary data.</text>
</comment>
<sequence>MAEDKMIRASQAARKLNVGLHTIIEFLANKGHVVENNPNAKLTPEQYALLSKEYASSATEKLEASNLQIGIKHIENVVIEPEKEVHKKKAEDEESILIKNIGAKEVKPKEEPKPQPSTKVEVEKPKLEGLKVVDKIDLEPKPKAKKEEPVKKEKAPEPAPVAEVKPKPEVKVVPPVVEKAKEVKEEKIPDAPKPVVAEKAPEEKPQEVIKATAEKLQGLNVLGKIQLPSEKKKDPVASSDVRDDKHKRPRKRISNAPPNQQGQGGGNRPQQFQRGGGNRPQQQQSPRTPKAEPTEQEIQEKIKATLAKLSGGGAKKATGAKYRKEKRQAYTDAAEQRAIEEQKESKILKVTEFISANDLASMMDVSVNDVISTCLGLGMFVSINQRLDAEAITVIADEFGYEIQFISTEDETGVEESNDAEEDLQDRAPIVTIMGHVDHGKTSLLDYIRKTKVTASEAGGITQHIGAYDVITKKGNKIAFLDTPGHEAFTAMRARGAKLTDIAIIVVAADDDVMPQTKEAINHAQVAGVPIVIAINKIDKPTANPDKVRESLSKNNILVEEWGGKYQCQEVSAKSGQGIEDLLEKVLLEAEILNLKANPDKPAVGSVVEASLDKGRGYVATIMVQAGTLKVGDIMVAGANYGRVKAMFDDTGKKVKEAGPSTPVVVLGLEGAPQAGEKFQIMETDREARELAGKRSQLQREQSIRTRKHITLDEIGRRLAIGSFKQLNVIVKGDVDGSVEALSDSLLKLSTAEVQVAIIHRGVGQISESDVLLASASDAIIIGFQVRPSGSAKRLAENEEIEIRMYSIIYDAINEVKAAMEGMLAPQEEEVIVGNAEVREVFKISKVGTIAGCMVTDGSIKRSNPMRLIRDGIVTYAGKLSSLKRMKDDASEVRTGFDCGIRIDGFDDILVGDVIESYEMREVKRTL</sequence>
<dbReference type="InterPro" id="IPR005225">
    <property type="entry name" value="Small_GTP-bd"/>
</dbReference>
<evidence type="ECO:0000313" key="11">
    <source>
        <dbReference type="EMBL" id="GCC50881.1"/>
    </source>
</evidence>
<feature type="compositionally biased region" description="Low complexity" evidence="9">
    <location>
        <begin position="305"/>
        <end position="320"/>
    </location>
</feature>
<dbReference type="FunFam" id="3.40.50.300:FF:000019">
    <property type="entry name" value="Translation initiation factor IF-2"/>
    <property type="match status" value="1"/>
</dbReference>
<dbReference type="SUPFAM" id="SSF52540">
    <property type="entry name" value="P-loop containing nucleoside triphosphate hydrolases"/>
    <property type="match status" value="1"/>
</dbReference>
<evidence type="ECO:0000256" key="5">
    <source>
        <dbReference type="ARBA" id="ARBA00022917"/>
    </source>
</evidence>
<dbReference type="InterPro" id="IPR006847">
    <property type="entry name" value="IF2_N"/>
</dbReference>
<organism evidence="11 12">
    <name type="scientific">Chryseotalea sanaruensis</name>
    <dbReference type="NCBI Taxonomy" id="2482724"/>
    <lineage>
        <taxon>Bacteria</taxon>
        <taxon>Pseudomonadati</taxon>
        <taxon>Bacteroidota</taxon>
        <taxon>Cytophagia</taxon>
        <taxon>Cytophagales</taxon>
        <taxon>Chryseotaleaceae</taxon>
        <taxon>Chryseotalea</taxon>
    </lineage>
</organism>
<dbReference type="NCBIfam" id="TIGR00231">
    <property type="entry name" value="small_GTP"/>
    <property type="match status" value="1"/>
</dbReference>
<dbReference type="Gene3D" id="3.40.50.10050">
    <property type="entry name" value="Translation initiation factor IF- 2, domain 3"/>
    <property type="match status" value="1"/>
</dbReference>
<dbReference type="FunFam" id="2.40.30.10:FF:000007">
    <property type="entry name" value="Translation initiation factor IF-2"/>
    <property type="match status" value="1"/>
</dbReference>
<feature type="region of interest" description="Disordered" evidence="9">
    <location>
        <begin position="305"/>
        <end position="324"/>
    </location>
</feature>
<dbReference type="Gene3D" id="2.40.30.10">
    <property type="entry name" value="Translation factors"/>
    <property type="match status" value="2"/>
</dbReference>
<keyword evidence="4 7" id="KW-0547">Nucleotide-binding</keyword>
<dbReference type="Pfam" id="PF00009">
    <property type="entry name" value="GTP_EFTU"/>
    <property type="match status" value="1"/>
</dbReference>
<evidence type="ECO:0000256" key="6">
    <source>
        <dbReference type="ARBA" id="ARBA00023134"/>
    </source>
</evidence>
<feature type="region of interest" description="Disordered" evidence="9">
    <location>
        <begin position="103"/>
        <end position="297"/>
    </location>
</feature>
<dbReference type="EMBL" id="BHXQ01000002">
    <property type="protein sequence ID" value="GCC50881.1"/>
    <property type="molecule type" value="Genomic_DNA"/>
</dbReference>
<evidence type="ECO:0000256" key="1">
    <source>
        <dbReference type="ARBA" id="ARBA00007733"/>
    </source>
</evidence>
<evidence type="ECO:0000256" key="9">
    <source>
        <dbReference type="SAM" id="MobiDB-lite"/>
    </source>
</evidence>
<dbReference type="CDD" id="cd03702">
    <property type="entry name" value="IF2_mtIF2_II"/>
    <property type="match status" value="1"/>
</dbReference>
<feature type="compositionally biased region" description="Basic and acidic residues" evidence="9">
    <location>
        <begin position="178"/>
        <end position="190"/>
    </location>
</feature>
<dbReference type="GO" id="GO:0005525">
    <property type="term" value="F:GTP binding"/>
    <property type="evidence" value="ECO:0007669"/>
    <property type="project" value="UniProtKB-KW"/>
</dbReference>
<dbReference type="InterPro" id="IPR027417">
    <property type="entry name" value="P-loop_NTPase"/>
</dbReference>
<evidence type="ECO:0000256" key="7">
    <source>
        <dbReference type="HAMAP-Rule" id="MF_00100"/>
    </source>
</evidence>
<dbReference type="InterPro" id="IPR000178">
    <property type="entry name" value="TF_IF2_bacterial-like"/>
</dbReference>
<evidence type="ECO:0000259" key="10">
    <source>
        <dbReference type="PROSITE" id="PS51722"/>
    </source>
</evidence>
<dbReference type="FunFam" id="3.40.50.10050:FF:000001">
    <property type="entry name" value="Translation initiation factor IF-2"/>
    <property type="match status" value="1"/>
</dbReference>
<dbReference type="SUPFAM" id="SSF50447">
    <property type="entry name" value="Translation proteins"/>
    <property type="match status" value="2"/>
</dbReference>
<dbReference type="SUPFAM" id="SSF52156">
    <property type="entry name" value="Initiation factor IF2/eIF5b, domain 3"/>
    <property type="match status" value="1"/>
</dbReference>
<dbReference type="RefSeq" id="WP_127121539.1">
    <property type="nucleotide sequence ID" value="NZ_BHXQ01000002.1"/>
</dbReference>
<dbReference type="HAMAP" id="MF_00100_B">
    <property type="entry name" value="IF_2_B"/>
    <property type="match status" value="1"/>
</dbReference>
<feature type="compositionally biased region" description="Basic and acidic residues" evidence="9">
    <location>
        <begin position="120"/>
        <end position="156"/>
    </location>
</feature>
<dbReference type="InterPro" id="IPR015760">
    <property type="entry name" value="TIF_IF2"/>
</dbReference>
<dbReference type="CDD" id="cd01887">
    <property type="entry name" value="IF2_eIF5B"/>
    <property type="match status" value="1"/>
</dbReference>
<keyword evidence="6 7" id="KW-0342">GTP-binding</keyword>
<dbReference type="NCBIfam" id="TIGR00487">
    <property type="entry name" value="IF-2"/>
    <property type="match status" value="1"/>
</dbReference>
<dbReference type="AlphaFoldDB" id="A0A401U7L0"/>